<dbReference type="OrthoDB" id="10266042at2759"/>
<evidence type="ECO:0000256" key="4">
    <source>
        <dbReference type="ARBA" id="ARBA00022490"/>
    </source>
</evidence>
<comment type="subunit">
    <text evidence="2 10">Oligomeric complex that consists of at least the alpha, beta, beta', gamma, delta, epsilon and zeta subunits.</text>
</comment>
<comment type="subcellular location">
    <subcellularLocation>
        <location evidence="10 11">Cytoplasm</location>
    </subcellularLocation>
    <subcellularLocation>
        <location evidence="10 11">Cytoplasmic vesicle</location>
        <location evidence="10 11">COPI-coated vesicle membrane</location>
        <topology evidence="10 11">Peripheral membrane protein</topology>
        <orientation evidence="10 11">Cytoplasmic side</orientation>
    </subcellularLocation>
    <subcellularLocation>
        <location evidence="10 11">Golgi apparatus membrane</location>
        <topology evidence="10 11">Peripheral membrane protein</topology>
        <orientation evidence="10 11">Cytoplasmic side</orientation>
    </subcellularLocation>
</comment>
<reference evidence="14 15" key="1">
    <citation type="journal article" date="2012" name="BMC Genomics">
        <title>Comparative genomic analysis and phylogenetic position of Theileria equi.</title>
        <authorList>
            <person name="Kappmeyer L.S."/>
            <person name="Thiagarajan M."/>
            <person name="Herndon D.R."/>
            <person name="Ramsay J.D."/>
            <person name="Caler E."/>
            <person name="Djikeng A."/>
            <person name="Gillespie J.J."/>
            <person name="Lau A.O."/>
            <person name="Roalson E.H."/>
            <person name="Silva J.C."/>
            <person name="Silva M.G."/>
            <person name="Suarez C.E."/>
            <person name="Ueti M.W."/>
            <person name="Nene V.M."/>
            <person name="Mealey R.H."/>
            <person name="Knowles D.P."/>
            <person name="Brayton K.A."/>
        </authorList>
    </citation>
    <scope>NUCLEOTIDE SEQUENCE [LARGE SCALE GENOMIC DNA]</scope>
    <source>
        <strain evidence="14 15">WA</strain>
    </source>
</reference>
<comment type="similarity">
    <text evidence="1 10">Belongs to the adaptor complexes medium subunit family. Delta-COP subfamily.</text>
</comment>
<dbReference type="InterPro" id="IPR028565">
    <property type="entry name" value="MHD"/>
</dbReference>
<dbReference type="PANTHER" id="PTHR10121:SF0">
    <property type="entry name" value="COATOMER SUBUNIT DELTA"/>
    <property type="match status" value="1"/>
</dbReference>
<evidence type="ECO:0000256" key="2">
    <source>
        <dbReference type="ARBA" id="ARBA00011775"/>
    </source>
</evidence>
<dbReference type="InterPro" id="IPR011012">
    <property type="entry name" value="Longin-like_dom_sf"/>
</dbReference>
<dbReference type="KEGG" id="beq:BEWA_006430"/>
<evidence type="ECO:0000256" key="6">
    <source>
        <dbReference type="ARBA" id="ARBA00022927"/>
    </source>
</evidence>
<keyword evidence="5 10" id="KW-0931">ER-Golgi transport</keyword>
<dbReference type="STRING" id="1537102.L0B277"/>
<dbReference type="GO" id="GO:0030126">
    <property type="term" value="C:COPI vesicle coat"/>
    <property type="evidence" value="ECO:0007669"/>
    <property type="project" value="UniProtKB-UniRule"/>
</dbReference>
<dbReference type="GO" id="GO:0006888">
    <property type="term" value="P:endoplasmic reticulum to Golgi vesicle-mediated transport"/>
    <property type="evidence" value="ECO:0007669"/>
    <property type="project" value="TreeGrafter"/>
</dbReference>
<dbReference type="GO" id="GO:0015031">
    <property type="term" value="P:protein transport"/>
    <property type="evidence" value="ECO:0007669"/>
    <property type="project" value="UniProtKB-KW"/>
</dbReference>
<organism evidence="14 15">
    <name type="scientific">Theileria equi strain WA</name>
    <dbReference type="NCBI Taxonomy" id="1537102"/>
    <lineage>
        <taxon>Eukaryota</taxon>
        <taxon>Sar</taxon>
        <taxon>Alveolata</taxon>
        <taxon>Apicomplexa</taxon>
        <taxon>Aconoidasida</taxon>
        <taxon>Piroplasmida</taxon>
        <taxon>Theileriidae</taxon>
        <taxon>Theileria</taxon>
    </lineage>
</organism>
<evidence type="ECO:0000259" key="13">
    <source>
        <dbReference type="PROSITE" id="PS51072"/>
    </source>
</evidence>
<dbReference type="CDD" id="cd09254">
    <property type="entry name" value="AP_delta-COPI_MHD"/>
    <property type="match status" value="1"/>
</dbReference>
<evidence type="ECO:0000313" key="14">
    <source>
        <dbReference type="EMBL" id="AFZ81234.1"/>
    </source>
</evidence>
<dbReference type="SUPFAM" id="SSF64356">
    <property type="entry name" value="SNARE-like"/>
    <property type="match status" value="1"/>
</dbReference>
<proteinExistence type="inferred from homology"/>
<dbReference type="GO" id="GO:0000139">
    <property type="term" value="C:Golgi membrane"/>
    <property type="evidence" value="ECO:0007669"/>
    <property type="project" value="UniProtKB-SubCell"/>
</dbReference>
<dbReference type="GeneID" id="15805724"/>
<dbReference type="Gene3D" id="3.30.450.60">
    <property type="match status" value="1"/>
</dbReference>
<dbReference type="EMBL" id="CP001670">
    <property type="protein sequence ID" value="AFZ81234.1"/>
    <property type="molecule type" value="Genomic_DNA"/>
</dbReference>
<accession>L0B277</accession>
<dbReference type="Proteomes" id="UP000031512">
    <property type="component" value="Chromosome 3"/>
</dbReference>
<keyword evidence="8 10" id="KW-0472">Membrane</keyword>
<dbReference type="FunFam" id="3.30.450.60:FF:000003">
    <property type="entry name" value="Coatomer subunit delta"/>
    <property type="match status" value="1"/>
</dbReference>
<keyword evidence="3 10" id="KW-0813">Transport</keyword>
<evidence type="ECO:0000256" key="10">
    <source>
        <dbReference type="RuleBase" id="RU364018"/>
    </source>
</evidence>
<evidence type="ECO:0000256" key="1">
    <source>
        <dbReference type="ARBA" id="ARBA00010516"/>
    </source>
</evidence>
<keyword evidence="6 10" id="KW-0653">Protein transport</keyword>
<dbReference type="InterPro" id="IPR027059">
    <property type="entry name" value="Coatomer_dsu"/>
</dbReference>
<protein>
    <recommendedName>
        <fullName evidence="10">Coatomer subunit delta</fullName>
    </recommendedName>
</protein>
<dbReference type="PANTHER" id="PTHR10121">
    <property type="entry name" value="COATOMER SUBUNIT DELTA"/>
    <property type="match status" value="1"/>
</dbReference>
<feature type="domain" description="MHD" evidence="13">
    <location>
        <begin position="242"/>
        <end position="471"/>
    </location>
</feature>
<dbReference type="SUPFAM" id="SSF49447">
    <property type="entry name" value="Second domain of Mu2 adaptin subunit (ap50) of ap2 adaptor"/>
    <property type="match status" value="1"/>
</dbReference>
<evidence type="ECO:0000256" key="5">
    <source>
        <dbReference type="ARBA" id="ARBA00022892"/>
    </source>
</evidence>
<dbReference type="eggNOG" id="KOG2635">
    <property type="taxonomic scope" value="Eukaryota"/>
</dbReference>
<dbReference type="InterPro" id="IPR036168">
    <property type="entry name" value="AP2_Mu_C_sf"/>
</dbReference>
<dbReference type="GO" id="GO:0051645">
    <property type="term" value="P:Golgi localization"/>
    <property type="evidence" value="ECO:0007669"/>
    <property type="project" value="TreeGrafter"/>
</dbReference>
<keyword evidence="15" id="KW-1185">Reference proteome</keyword>
<dbReference type="RefSeq" id="XP_004830900.1">
    <property type="nucleotide sequence ID" value="XM_004830843.1"/>
</dbReference>
<dbReference type="VEuPathDB" id="PiroplasmaDB:BEWA_006430"/>
<keyword evidence="7 10" id="KW-0333">Golgi apparatus</keyword>
<dbReference type="AlphaFoldDB" id="L0B277"/>
<evidence type="ECO:0000256" key="7">
    <source>
        <dbReference type="ARBA" id="ARBA00023034"/>
    </source>
</evidence>
<keyword evidence="12" id="KW-0175">Coiled coil</keyword>
<evidence type="ECO:0000256" key="3">
    <source>
        <dbReference type="ARBA" id="ARBA00022448"/>
    </source>
</evidence>
<evidence type="ECO:0000256" key="8">
    <source>
        <dbReference type="ARBA" id="ARBA00023136"/>
    </source>
</evidence>
<evidence type="ECO:0000313" key="15">
    <source>
        <dbReference type="Proteomes" id="UP000031512"/>
    </source>
</evidence>
<evidence type="ECO:0000256" key="12">
    <source>
        <dbReference type="SAM" id="Coils"/>
    </source>
</evidence>
<sequence>MGILSTGLASDMRVLLSRQHVQISKAQIESSFSNFLRLIEKKDGDHTFVETDKNRFLYQSVDDFYVFIMTTLDSNVIEDLIVVKTLAEVIQNLVKPTMNEENIVNNIFDILFYMDELVSNGKRERLTYDQIKLYIDMDSHEEKMHNMIQDNKVKEEKERRKEIAAKLEKRKQLDHLFLDAQVQPVYSQPAAHVSPQLVHSQSPVHTSLYEQPKINLRANRGISSLNTLRSKEKEITKILDAEAPVVVQVLETCNGNLHLDGDVDVLNMQGEIVVTVFEEIAKSAALEMSDNPEIKFRYHPTVDKKLISKSKIEMQNELNLGQSLSIVKWRYKPSNEAFPLAVSCWPNTNAGETVVTIEINNISEIHFQSISFQILNSRFDDVTVNYNDGGEVNRNADSVNWVISNFEPNQISKFEFVTGGDLNNILPFTLFAQTPQSTSNIKITKCYNKSGGEDLVHVVKSQTSFSLTIGE</sequence>
<keyword evidence="4 10" id="KW-0963">Cytoplasm</keyword>
<gene>
    <name evidence="14" type="ORF">BEWA_006430</name>
</gene>
<name>L0B277_THEEQ</name>
<evidence type="ECO:0000256" key="9">
    <source>
        <dbReference type="ARBA" id="ARBA00023329"/>
    </source>
</evidence>
<dbReference type="PROSITE" id="PS51072">
    <property type="entry name" value="MHD"/>
    <property type="match status" value="1"/>
</dbReference>
<comment type="function">
    <text evidence="10">The coatomer is a cytosolic protein complex that binds to dilysine motifs and reversibly associates with Golgi non-clathrin-coated vesicles, which further mediate biosynthetic protein transport from the ER, via the Golgi up to the trans Golgi network. Coatomer complex is required for budding from Golgi membranes, and is essential for the retrograde Golgi-to-ER transport of dilysine-tagged proteins.</text>
</comment>
<feature type="coiled-coil region" evidence="12">
    <location>
        <begin position="137"/>
        <end position="173"/>
    </location>
</feature>
<keyword evidence="9 10" id="KW-0968">Cytoplasmic vesicle</keyword>
<dbReference type="CDD" id="cd14830">
    <property type="entry name" value="Delta_COP_N"/>
    <property type="match status" value="1"/>
</dbReference>
<evidence type="ECO:0000256" key="11">
    <source>
        <dbReference type="RuleBase" id="RU366052"/>
    </source>
</evidence>
<dbReference type="Pfam" id="PF00928">
    <property type="entry name" value="Adap_comp_sub"/>
    <property type="match status" value="1"/>
</dbReference>
<dbReference type="GO" id="GO:0006890">
    <property type="term" value="P:retrograde vesicle-mediated transport, Golgi to endoplasmic reticulum"/>
    <property type="evidence" value="ECO:0007669"/>
    <property type="project" value="UniProtKB-UniRule"/>
</dbReference>